<accession>A0ABX0XXP7</accession>
<dbReference type="PROSITE" id="PS00455">
    <property type="entry name" value="AMP_BINDING"/>
    <property type="match status" value="1"/>
</dbReference>
<dbReference type="Pfam" id="PF00501">
    <property type="entry name" value="AMP-binding"/>
    <property type="match status" value="1"/>
</dbReference>
<evidence type="ECO:0000313" key="3">
    <source>
        <dbReference type="Proteomes" id="UP000722989"/>
    </source>
</evidence>
<sequence length="621" mass="66819">MYGDGELTRFPQARLDELLAVSAARHPDRPAIVTPSVTLGFAELEADVARWASAVRAMVGVGSRAVVALHAALDPQLAIAYYGTIRAGHVVAMLNPLLPAPVVVQQLARVRARVAVVTAQVAVTLTSLLDRASDLQLVVLDGDGPAPGMRGLLAGACPAPTEPITAKDWDEVAAIQFTSGTTGRPKAVQLSHRNITVNAIQVARAHELSESAIAANHLPTYHPMHLNSAIVAGATQVLCTMPDPIDSVAFAAEHGVTHYYSLPVRLSHLAEDVRLGEPAVPTLRVIASGGSSLPRSSAATLRARFGVPVIQGYGLAETAPLTHSDVLSRPKPGSVGPPVADTECRVVDLDTRRVAAVGEVGEVQLRGPQLMLGYLDDADSGIDPDGWLSTGDIGRVDADGYLFLVDRIKDVFKCDNWLVSPSSVEQAVCEQPEIAACCVVDVPDRFSGAVAHALVVPDPGDLPPERVRASIAEANERLPYYERIRDFLVVPSIPRSANGKISRSELRDRFFTRQRDVPLREKGATMVTLVNKFVVSGDPSEFEKIWQASSDFMRQQPGFVSFRLVRSLTDPTVYINIAQWEDAESHRRVMSGPDFKSHIAELAKVAKPEPHLCQVVIEYGV</sequence>
<dbReference type="Proteomes" id="UP000722989">
    <property type="component" value="Unassembled WGS sequence"/>
</dbReference>
<name>A0ABX0XXP7_9ACTN</name>
<dbReference type="InterPro" id="IPR050237">
    <property type="entry name" value="ATP-dep_AMP-bd_enzyme"/>
</dbReference>
<dbReference type="InterPro" id="IPR025110">
    <property type="entry name" value="AMP-bd_C"/>
</dbReference>
<dbReference type="EMBL" id="JAATVY010000004">
    <property type="protein sequence ID" value="NJC69934.1"/>
    <property type="molecule type" value="Genomic_DNA"/>
</dbReference>
<dbReference type="InterPro" id="IPR042099">
    <property type="entry name" value="ANL_N_sf"/>
</dbReference>
<dbReference type="Gene3D" id="3.30.70.100">
    <property type="match status" value="1"/>
</dbReference>
<dbReference type="Pfam" id="PF13193">
    <property type="entry name" value="AMP-binding_C"/>
    <property type="match status" value="1"/>
</dbReference>
<dbReference type="Pfam" id="PF03992">
    <property type="entry name" value="ABM"/>
    <property type="match status" value="1"/>
</dbReference>
<dbReference type="PROSITE" id="PS51725">
    <property type="entry name" value="ABM"/>
    <property type="match status" value="1"/>
</dbReference>
<comment type="caution">
    <text evidence="2">The sequence shown here is derived from an EMBL/GenBank/DDBJ whole genome shotgun (WGS) entry which is preliminary data.</text>
</comment>
<dbReference type="InterPro" id="IPR011008">
    <property type="entry name" value="Dimeric_a/b-barrel"/>
</dbReference>
<dbReference type="Gene3D" id="3.40.50.12780">
    <property type="entry name" value="N-terminal domain of ligase-like"/>
    <property type="match status" value="1"/>
</dbReference>
<protein>
    <submittedName>
        <fullName evidence="2">AMP-binding protein</fullName>
    </submittedName>
</protein>
<dbReference type="SUPFAM" id="SSF54909">
    <property type="entry name" value="Dimeric alpha+beta barrel"/>
    <property type="match status" value="1"/>
</dbReference>
<dbReference type="InterPro" id="IPR020845">
    <property type="entry name" value="AMP-binding_CS"/>
</dbReference>
<dbReference type="PANTHER" id="PTHR43767:SF1">
    <property type="entry name" value="NONRIBOSOMAL PEPTIDE SYNTHASE PES1 (EUROFUNG)-RELATED"/>
    <property type="match status" value="1"/>
</dbReference>
<reference evidence="2 3" key="1">
    <citation type="submission" date="2020-03" db="EMBL/GenBank/DDBJ databases">
        <title>WGS of the type strain of Planosporangium spp.</title>
        <authorList>
            <person name="Thawai C."/>
        </authorList>
    </citation>
    <scope>NUCLEOTIDE SEQUENCE [LARGE SCALE GENOMIC DNA]</scope>
    <source>
        <strain evidence="2 3">TBRC 5610</strain>
    </source>
</reference>
<organism evidence="2 3">
    <name type="scientific">Planosporangium thailandense</name>
    <dbReference type="NCBI Taxonomy" id="765197"/>
    <lineage>
        <taxon>Bacteria</taxon>
        <taxon>Bacillati</taxon>
        <taxon>Actinomycetota</taxon>
        <taxon>Actinomycetes</taxon>
        <taxon>Micromonosporales</taxon>
        <taxon>Micromonosporaceae</taxon>
        <taxon>Planosporangium</taxon>
    </lineage>
</organism>
<dbReference type="PANTHER" id="PTHR43767">
    <property type="entry name" value="LONG-CHAIN-FATTY-ACID--COA LIGASE"/>
    <property type="match status" value="1"/>
</dbReference>
<gene>
    <name evidence="2" type="ORF">HC031_09435</name>
</gene>
<dbReference type="InterPro" id="IPR045851">
    <property type="entry name" value="AMP-bd_C_sf"/>
</dbReference>
<evidence type="ECO:0000259" key="1">
    <source>
        <dbReference type="PROSITE" id="PS51725"/>
    </source>
</evidence>
<keyword evidence="3" id="KW-1185">Reference proteome</keyword>
<evidence type="ECO:0000313" key="2">
    <source>
        <dbReference type="EMBL" id="NJC69934.1"/>
    </source>
</evidence>
<dbReference type="InterPro" id="IPR007138">
    <property type="entry name" value="ABM_dom"/>
</dbReference>
<dbReference type="InterPro" id="IPR000873">
    <property type="entry name" value="AMP-dep_synth/lig_dom"/>
</dbReference>
<proteinExistence type="predicted"/>
<dbReference type="SUPFAM" id="SSF56801">
    <property type="entry name" value="Acetyl-CoA synthetase-like"/>
    <property type="match status" value="1"/>
</dbReference>
<dbReference type="Gene3D" id="3.30.300.30">
    <property type="match status" value="1"/>
</dbReference>
<feature type="domain" description="ABM" evidence="1">
    <location>
        <begin position="526"/>
        <end position="615"/>
    </location>
</feature>